<dbReference type="EMBL" id="QGGR01000059">
    <property type="protein sequence ID" value="PWK26818.1"/>
    <property type="molecule type" value="Genomic_DNA"/>
</dbReference>
<protein>
    <submittedName>
        <fullName evidence="8">Protein-disulfide isomerase</fullName>
    </submittedName>
</protein>
<keyword evidence="6" id="KW-0472">Membrane</keyword>
<dbReference type="GO" id="GO:0016491">
    <property type="term" value="F:oxidoreductase activity"/>
    <property type="evidence" value="ECO:0007669"/>
    <property type="project" value="UniProtKB-KW"/>
</dbReference>
<sequence length="252" mass="26673">MGKQARDRSRDLRKAQTAIAEQRGKRRPLVVGGITVIVVLLVAIVVAVVNAVGDRDPATSSGALVAPKSATAAGALVLGQAAAPVRLEVYLDYMCPFCGRFEQANSGELDKLMADGTVRLELYPLSFLDRMSEGSRYSTRAANAVATVADRAPEKAAAFNEALFDNQPQEGTEGLSNARIAELAQQAGVPQDVVDVLDDHIFEPWIAKSTEAVFDTGISSTPTVKINGEVFKGDLYTVGALTQAVIAAKGQQ</sequence>
<keyword evidence="4" id="KW-1015">Disulfide bond</keyword>
<dbReference type="PANTHER" id="PTHR13887">
    <property type="entry name" value="GLUTATHIONE S-TRANSFERASE KAPPA"/>
    <property type="match status" value="1"/>
</dbReference>
<dbReference type="InterPro" id="IPR036249">
    <property type="entry name" value="Thioredoxin-like_sf"/>
</dbReference>
<evidence type="ECO:0000259" key="7">
    <source>
        <dbReference type="Pfam" id="PF13462"/>
    </source>
</evidence>
<keyword evidence="6" id="KW-0812">Transmembrane</keyword>
<gene>
    <name evidence="8" type="ORF">BC793_1592</name>
</gene>
<evidence type="ECO:0000313" key="8">
    <source>
        <dbReference type="EMBL" id="PWK26818.1"/>
    </source>
</evidence>
<dbReference type="SUPFAM" id="SSF52833">
    <property type="entry name" value="Thioredoxin-like"/>
    <property type="match status" value="1"/>
</dbReference>
<dbReference type="Proteomes" id="UP000245697">
    <property type="component" value="Unassembled WGS sequence"/>
</dbReference>
<dbReference type="RefSeq" id="WP_109603327.1">
    <property type="nucleotide sequence ID" value="NZ_BONA01000123.1"/>
</dbReference>
<evidence type="ECO:0000256" key="1">
    <source>
        <dbReference type="ARBA" id="ARBA00005791"/>
    </source>
</evidence>
<keyword evidence="2" id="KW-0732">Signal</keyword>
<evidence type="ECO:0000256" key="6">
    <source>
        <dbReference type="SAM" id="Phobius"/>
    </source>
</evidence>
<comment type="caution">
    <text evidence="8">The sequence shown here is derived from an EMBL/GenBank/DDBJ whole genome shotgun (WGS) entry which is preliminary data.</text>
</comment>
<keyword evidence="8" id="KW-0413">Isomerase</keyword>
<reference evidence="8 9" key="1">
    <citation type="submission" date="2018-05" db="EMBL/GenBank/DDBJ databases">
        <title>Genomic Encyclopedia of Archaeal and Bacterial Type Strains, Phase II (KMG-II): from individual species to whole genera.</title>
        <authorList>
            <person name="Goeker M."/>
        </authorList>
    </citation>
    <scope>NUCLEOTIDE SEQUENCE [LARGE SCALE GENOMIC DNA]</scope>
    <source>
        <strain evidence="8 9">DSM 45184</strain>
    </source>
</reference>
<evidence type="ECO:0000256" key="3">
    <source>
        <dbReference type="ARBA" id="ARBA00023002"/>
    </source>
</evidence>
<dbReference type="InterPro" id="IPR012336">
    <property type="entry name" value="Thioredoxin-like_fold"/>
</dbReference>
<evidence type="ECO:0000256" key="2">
    <source>
        <dbReference type="ARBA" id="ARBA00022729"/>
    </source>
</evidence>
<name>A0A316EUD2_9ACTN</name>
<evidence type="ECO:0000313" key="9">
    <source>
        <dbReference type="Proteomes" id="UP000245697"/>
    </source>
</evidence>
<dbReference type="GO" id="GO:0016853">
    <property type="term" value="F:isomerase activity"/>
    <property type="evidence" value="ECO:0007669"/>
    <property type="project" value="UniProtKB-KW"/>
</dbReference>
<dbReference type="Gene3D" id="3.40.30.10">
    <property type="entry name" value="Glutaredoxin"/>
    <property type="match status" value="1"/>
</dbReference>
<comment type="similarity">
    <text evidence="1">Belongs to the thioredoxin family. DsbA subfamily.</text>
</comment>
<dbReference type="PANTHER" id="PTHR13887:SF14">
    <property type="entry name" value="DISULFIDE BOND FORMATION PROTEIN D"/>
    <property type="match status" value="1"/>
</dbReference>
<dbReference type="OrthoDB" id="117402at2"/>
<keyword evidence="9" id="KW-1185">Reference proteome</keyword>
<organism evidence="8 9">
    <name type="scientific">Actinoplanes xinjiangensis</name>
    <dbReference type="NCBI Taxonomy" id="512350"/>
    <lineage>
        <taxon>Bacteria</taxon>
        <taxon>Bacillati</taxon>
        <taxon>Actinomycetota</taxon>
        <taxon>Actinomycetes</taxon>
        <taxon>Micromonosporales</taxon>
        <taxon>Micromonosporaceae</taxon>
        <taxon>Actinoplanes</taxon>
    </lineage>
</organism>
<keyword evidence="6" id="KW-1133">Transmembrane helix</keyword>
<feature type="domain" description="Thioredoxin-like fold" evidence="7">
    <location>
        <begin position="74"/>
        <end position="233"/>
    </location>
</feature>
<dbReference type="AlphaFoldDB" id="A0A316EUD2"/>
<proteinExistence type="inferred from homology"/>
<evidence type="ECO:0000256" key="5">
    <source>
        <dbReference type="ARBA" id="ARBA00023284"/>
    </source>
</evidence>
<evidence type="ECO:0000256" key="4">
    <source>
        <dbReference type="ARBA" id="ARBA00023157"/>
    </source>
</evidence>
<accession>A0A316EUD2</accession>
<keyword evidence="5" id="KW-0676">Redox-active center</keyword>
<keyword evidence="3" id="KW-0560">Oxidoreductase</keyword>
<dbReference type="Pfam" id="PF13462">
    <property type="entry name" value="Thioredoxin_4"/>
    <property type="match status" value="1"/>
</dbReference>
<feature type="transmembrane region" description="Helical" evidence="6">
    <location>
        <begin position="29"/>
        <end position="52"/>
    </location>
</feature>